<dbReference type="Proteomes" id="UP000037510">
    <property type="component" value="Unassembled WGS sequence"/>
</dbReference>
<name>A0A0L7KNB4_OPEBR</name>
<dbReference type="SUPFAM" id="SSF57903">
    <property type="entry name" value="FYVE/PHD zinc finger"/>
    <property type="match status" value="1"/>
</dbReference>
<dbReference type="InterPro" id="IPR001965">
    <property type="entry name" value="Znf_PHD"/>
</dbReference>
<dbReference type="EMBL" id="JTDY01008047">
    <property type="protein sequence ID" value="KOB64778.1"/>
    <property type="molecule type" value="Genomic_DNA"/>
</dbReference>
<gene>
    <name evidence="5" type="ORF">OBRU01_23688</name>
</gene>
<dbReference type="AlphaFoldDB" id="A0A0L7KNB4"/>
<accession>A0A0L7KNB4</accession>
<dbReference type="GO" id="GO:0008270">
    <property type="term" value="F:zinc ion binding"/>
    <property type="evidence" value="ECO:0007669"/>
    <property type="project" value="UniProtKB-KW"/>
</dbReference>
<keyword evidence="2" id="KW-0863">Zinc-finger</keyword>
<dbReference type="STRING" id="104452.A0A0L7KNB4"/>
<evidence type="ECO:0000256" key="1">
    <source>
        <dbReference type="ARBA" id="ARBA00022723"/>
    </source>
</evidence>
<keyword evidence="3" id="KW-0862">Zinc</keyword>
<sequence>MSTTCKYCNEAEDKQNRPGLLCYGCMNFVHLTCLRRPGTPGDFACDVFFEYTCESCSQDKMESFVRYKIPCKQKKNWVGTIAGVLSIYNKLFFKSGSTVLGEMGWWRLLHNFSPAVAAHISKYYK</sequence>
<protein>
    <submittedName>
        <fullName evidence="5">Putative cysteine and glycine-rich protein 2 binding protein</fullName>
    </submittedName>
</protein>
<dbReference type="Gene3D" id="3.90.980.20">
    <property type="match status" value="1"/>
</dbReference>
<dbReference type="SMART" id="SM00249">
    <property type="entry name" value="PHD"/>
    <property type="match status" value="1"/>
</dbReference>
<dbReference type="PROSITE" id="PS01359">
    <property type="entry name" value="ZF_PHD_1"/>
    <property type="match status" value="1"/>
</dbReference>
<dbReference type="InterPro" id="IPR019786">
    <property type="entry name" value="Zinc_finger_PHD-type_CS"/>
</dbReference>
<comment type="caution">
    <text evidence="5">The sequence shown here is derived from an EMBL/GenBank/DDBJ whole genome shotgun (WGS) entry which is preliminary data.</text>
</comment>
<keyword evidence="1" id="KW-0479">Metal-binding</keyword>
<evidence type="ECO:0000256" key="2">
    <source>
        <dbReference type="ARBA" id="ARBA00022771"/>
    </source>
</evidence>
<evidence type="ECO:0000313" key="6">
    <source>
        <dbReference type="Proteomes" id="UP000037510"/>
    </source>
</evidence>
<evidence type="ECO:0000256" key="3">
    <source>
        <dbReference type="ARBA" id="ARBA00022833"/>
    </source>
</evidence>
<dbReference type="InterPro" id="IPR011011">
    <property type="entry name" value="Znf_FYVE_PHD"/>
</dbReference>
<feature type="domain" description="Zinc finger PHD-type" evidence="4">
    <location>
        <begin position="4"/>
        <end position="57"/>
    </location>
</feature>
<evidence type="ECO:0000259" key="4">
    <source>
        <dbReference type="SMART" id="SM00249"/>
    </source>
</evidence>
<organism evidence="5 6">
    <name type="scientific">Operophtera brumata</name>
    <name type="common">Winter moth</name>
    <name type="synonym">Phalaena brumata</name>
    <dbReference type="NCBI Taxonomy" id="104452"/>
    <lineage>
        <taxon>Eukaryota</taxon>
        <taxon>Metazoa</taxon>
        <taxon>Ecdysozoa</taxon>
        <taxon>Arthropoda</taxon>
        <taxon>Hexapoda</taxon>
        <taxon>Insecta</taxon>
        <taxon>Pterygota</taxon>
        <taxon>Neoptera</taxon>
        <taxon>Endopterygota</taxon>
        <taxon>Lepidoptera</taxon>
        <taxon>Glossata</taxon>
        <taxon>Ditrysia</taxon>
        <taxon>Geometroidea</taxon>
        <taxon>Geometridae</taxon>
        <taxon>Larentiinae</taxon>
        <taxon>Operophtera</taxon>
    </lineage>
</organism>
<reference evidence="5 6" key="1">
    <citation type="journal article" date="2015" name="Genome Biol. Evol.">
        <title>The genome of winter moth (Operophtera brumata) provides a genomic perspective on sexual dimorphism and phenology.</title>
        <authorList>
            <person name="Derks M.F."/>
            <person name="Smit S."/>
            <person name="Salis L."/>
            <person name="Schijlen E."/>
            <person name="Bossers A."/>
            <person name="Mateman C."/>
            <person name="Pijl A.S."/>
            <person name="de Ridder D."/>
            <person name="Groenen M.A."/>
            <person name="Visser M.E."/>
            <person name="Megens H.J."/>
        </authorList>
    </citation>
    <scope>NUCLEOTIDE SEQUENCE [LARGE SCALE GENOMIC DNA]</scope>
    <source>
        <strain evidence="5">WM2013NL</strain>
        <tissue evidence="5">Head and thorax</tissue>
    </source>
</reference>
<keyword evidence="6" id="KW-1185">Reference proteome</keyword>
<evidence type="ECO:0000313" key="5">
    <source>
        <dbReference type="EMBL" id="KOB64778.1"/>
    </source>
</evidence>
<proteinExistence type="predicted"/>